<dbReference type="EMBL" id="LBXO01000002">
    <property type="protein sequence ID" value="KKR33890.1"/>
    <property type="molecule type" value="Genomic_DNA"/>
</dbReference>
<proteinExistence type="predicted"/>
<reference evidence="1 2" key="1">
    <citation type="journal article" date="2015" name="Nature">
        <title>rRNA introns, odd ribosomes, and small enigmatic genomes across a large radiation of phyla.</title>
        <authorList>
            <person name="Brown C.T."/>
            <person name="Hug L.A."/>
            <person name="Thomas B.C."/>
            <person name="Sharon I."/>
            <person name="Castelle C.J."/>
            <person name="Singh A."/>
            <person name="Wilkins M.J."/>
            <person name="Williams K.H."/>
            <person name="Banfield J.F."/>
        </authorList>
    </citation>
    <scope>NUCLEOTIDE SEQUENCE [LARGE SCALE GENOMIC DNA]</scope>
</reference>
<accession>A0A0G0SGQ2</accession>
<evidence type="ECO:0000313" key="1">
    <source>
        <dbReference type="EMBL" id="KKR33890.1"/>
    </source>
</evidence>
<protein>
    <submittedName>
        <fullName evidence="1">Uncharacterized protein</fullName>
    </submittedName>
</protein>
<comment type="caution">
    <text evidence="1">The sequence shown here is derived from an EMBL/GenBank/DDBJ whole genome shotgun (WGS) entry which is preliminary data.</text>
</comment>
<dbReference type="AlphaFoldDB" id="A0A0G0SGQ2"/>
<gene>
    <name evidence="1" type="ORF">UT64_C0002G0029</name>
</gene>
<dbReference type="InterPro" id="IPR029470">
    <property type="entry name" value="PDDEXK_4"/>
</dbReference>
<name>A0A0G0SGQ2_9BACT</name>
<dbReference type="Proteomes" id="UP000034137">
    <property type="component" value="Unassembled WGS sequence"/>
</dbReference>
<organism evidence="1 2">
    <name type="scientific">Candidatus Falkowbacteria bacterium GW2011_GWF2_39_8</name>
    <dbReference type="NCBI Taxonomy" id="1618642"/>
    <lineage>
        <taxon>Bacteria</taxon>
        <taxon>Candidatus Falkowiibacteriota</taxon>
    </lineage>
</organism>
<dbReference type="Pfam" id="PF14281">
    <property type="entry name" value="PDDEXK_4"/>
    <property type="match status" value="1"/>
</dbReference>
<evidence type="ECO:0000313" key="2">
    <source>
        <dbReference type="Proteomes" id="UP000034137"/>
    </source>
</evidence>
<sequence length="356" mass="41647">MSVNFFESIGIAGIERIHSQMIYWILKSDVLLFSQKNKIINELFKKEQGYKNIEIVTEHKSIDILIKADNCVFIIENKLKTSEHSSQLEKYKEVMTDDENFSGHDKYYYYLSLVNEDKTGTGWQNLSYVNFYEALRKFKFNNPNKAEQFIFNEYLVSLERLISVYGSFDLNHRAFANVFTDGSKTKDEKYKISKNYSLDQLYVLDNQLETIFQKYFIEKVAKKLNLNGNKYKIDESNGTALLQITFEGLNMGDATFIVGLQFQGRAVKLNCASDDYKNSKKEDLPKKICDIFEVMAECDDFRLNHSKTKAYISISEKEKMDSDLWQKPFDDICKIFNDKIKKFEPIAKKFCQSCKN</sequence>